<keyword evidence="4" id="KW-1185">Reference proteome</keyword>
<keyword evidence="1" id="KW-0408">Iron</keyword>
<dbReference type="KEGG" id="gpi:GPICK_14120"/>
<dbReference type="InterPro" id="IPR006311">
    <property type="entry name" value="TAT_signal"/>
</dbReference>
<organism evidence="3 4">
    <name type="scientific">Geobacter pickeringii</name>
    <dbReference type="NCBI Taxonomy" id="345632"/>
    <lineage>
        <taxon>Bacteria</taxon>
        <taxon>Pseudomonadati</taxon>
        <taxon>Thermodesulfobacteriota</taxon>
        <taxon>Desulfuromonadia</taxon>
        <taxon>Geobacterales</taxon>
        <taxon>Geobacteraceae</taxon>
        <taxon>Geobacter</taxon>
    </lineage>
</organism>
<keyword evidence="2" id="KW-0812">Transmembrane</keyword>
<evidence type="ECO:0000313" key="3">
    <source>
        <dbReference type="EMBL" id="AJE04334.1"/>
    </source>
</evidence>
<proteinExistence type="predicted"/>
<dbReference type="RefSeq" id="WP_039744221.1">
    <property type="nucleotide sequence ID" value="NZ_CP009788.1"/>
</dbReference>
<sequence>MKEKPDEESTERVTGSMSRRGFITAAGIVAVGGVLAGGAIASVTGAKEAAPGTPPPLPWPWLKMDPMEAGKRTFHNYHAKGG</sequence>
<keyword evidence="2" id="KW-1133">Transmembrane helix</keyword>
<keyword evidence="1" id="KW-0411">Iron-sulfur</keyword>
<gene>
    <name evidence="3" type="ORF">GPICK_14120</name>
</gene>
<dbReference type="Proteomes" id="UP000057609">
    <property type="component" value="Chromosome"/>
</dbReference>
<dbReference type="HOGENOM" id="CLU_2553429_0_0_7"/>
<accession>A0A0B5BGS2</accession>
<dbReference type="EMBL" id="CP009788">
    <property type="protein sequence ID" value="AJE04334.1"/>
    <property type="molecule type" value="Genomic_DNA"/>
</dbReference>
<reference evidence="3 4" key="1">
    <citation type="journal article" date="2015" name="Genome Announc.">
        <title>Complete Genome of Geobacter pickeringii G13T, a Metal-Reducing Isolate from Sedimentary Kaolin Deposits.</title>
        <authorList>
            <person name="Badalamenti J.P."/>
            <person name="Bond D.R."/>
        </authorList>
    </citation>
    <scope>NUCLEOTIDE SEQUENCE [LARGE SCALE GENOMIC DNA]</scope>
    <source>
        <strain evidence="3 4">G13</strain>
    </source>
</reference>
<protein>
    <submittedName>
        <fullName evidence="3">Uncharacterized protein</fullName>
    </submittedName>
</protein>
<name>A0A0B5BGS2_9BACT</name>
<dbReference type="GO" id="GO:0051536">
    <property type="term" value="F:iron-sulfur cluster binding"/>
    <property type="evidence" value="ECO:0007669"/>
    <property type="project" value="UniProtKB-KW"/>
</dbReference>
<keyword evidence="1" id="KW-0479">Metal-binding</keyword>
<feature type="transmembrane region" description="Helical" evidence="2">
    <location>
        <begin position="21"/>
        <end position="41"/>
    </location>
</feature>
<evidence type="ECO:0000256" key="1">
    <source>
        <dbReference type="ARBA" id="ARBA00023014"/>
    </source>
</evidence>
<dbReference type="AlphaFoldDB" id="A0A0B5BGS2"/>
<evidence type="ECO:0000256" key="2">
    <source>
        <dbReference type="SAM" id="Phobius"/>
    </source>
</evidence>
<evidence type="ECO:0000313" key="4">
    <source>
        <dbReference type="Proteomes" id="UP000057609"/>
    </source>
</evidence>
<dbReference type="PROSITE" id="PS51318">
    <property type="entry name" value="TAT"/>
    <property type="match status" value="1"/>
</dbReference>
<keyword evidence="2" id="KW-0472">Membrane</keyword>